<accession>A0A9Y1FLD3</accession>
<dbReference type="Proteomes" id="UP001201020">
    <property type="component" value="Chromosome"/>
</dbReference>
<dbReference type="AlphaFoldDB" id="A0A9Y1FLD3"/>
<dbReference type="InterPro" id="IPR027417">
    <property type="entry name" value="P-loop_NTPase"/>
</dbReference>
<dbReference type="FunFam" id="3.40.50.300:FF:000808">
    <property type="entry name" value="Small GTP-binding protein, putative"/>
    <property type="match status" value="1"/>
</dbReference>
<sequence>MSFDYLFKTIIVGDPNVGKTSITLRFSTGTFRERYLFTIGVEFSVKDIEVDGNKVKIQAWDTGGHDKYSYIRPLYYKGSYGTLIVYDITNKASFENLNKWFKEVYDNCETTIPAILVGNKNDLEEQREVTREEALKYAEEMSKEYNLENIPYFETSAKTGENVDDIYFELTRLMIKKSNM</sequence>
<dbReference type="SUPFAM" id="SSF52540">
    <property type="entry name" value="P-loop containing nucleoside triphosphate hydrolases"/>
    <property type="match status" value="1"/>
</dbReference>
<evidence type="ECO:0000256" key="1">
    <source>
        <dbReference type="ARBA" id="ARBA00022741"/>
    </source>
</evidence>
<dbReference type="NCBIfam" id="TIGR00231">
    <property type="entry name" value="small_GTP"/>
    <property type="match status" value="1"/>
</dbReference>
<dbReference type="InterPro" id="IPR001806">
    <property type="entry name" value="Small_GTPase"/>
</dbReference>
<dbReference type="SMART" id="SM00173">
    <property type="entry name" value="RAS"/>
    <property type="match status" value="1"/>
</dbReference>
<evidence type="ECO:0000313" key="2">
    <source>
        <dbReference type="EMBL" id="UJG40694.1"/>
    </source>
</evidence>
<dbReference type="PRINTS" id="PR00449">
    <property type="entry name" value="RASTRNSFRMNG"/>
</dbReference>
<organism evidence="2">
    <name type="scientific">Candidatus Heimdallarchaeum aukensis</name>
    <dbReference type="NCBI Taxonomy" id="2876573"/>
    <lineage>
        <taxon>Archaea</taxon>
        <taxon>Promethearchaeati</taxon>
        <taxon>Candidatus Heimdallarchaeota</taxon>
        <taxon>Candidatus Heimdallarchaeia (ex Rinke et al. 2021) (nom. nud.)</taxon>
        <taxon>Candidatus Heimdallarchaeales</taxon>
        <taxon>Candidatus Heimdallarchaeaceae</taxon>
        <taxon>Candidatus Heimdallarchaeum</taxon>
    </lineage>
</organism>
<reference evidence="2" key="1">
    <citation type="journal article" date="2022" name="Nat. Microbiol.">
        <title>Unique mobile elements and scalable gene flow at the prokaryote-eukaryote boundary revealed by circularized Asgard archaea genomes.</title>
        <authorList>
            <person name="Wu F."/>
            <person name="Speth D.R."/>
            <person name="Philosof A."/>
            <person name="Cremiere A."/>
            <person name="Narayanan A."/>
            <person name="Barco R.A."/>
            <person name="Connon S.A."/>
            <person name="Amend J.P."/>
            <person name="Antoshechkin I.A."/>
            <person name="Orphan V.J."/>
        </authorList>
    </citation>
    <scope>NUCLEOTIDE SEQUENCE</scope>
    <source>
        <strain evidence="2">PM71</strain>
    </source>
</reference>
<dbReference type="SMART" id="SM00175">
    <property type="entry name" value="RAB"/>
    <property type="match status" value="1"/>
</dbReference>
<proteinExistence type="predicted"/>
<dbReference type="SMART" id="SM00174">
    <property type="entry name" value="RHO"/>
    <property type="match status" value="1"/>
</dbReference>
<dbReference type="PANTHER" id="PTHR47978">
    <property type="match status" value="1"/>
</dbReference>
<dbReference type="GO" id="GO:0005525">
    <property type="term" value="F:GTP binding"/>
    <property type="evidence" value="ECO:0007669"/>
    <property type="project" value="InterPro"/>
</dbReference>
<dbReference type="EMBL" id="CP084166">
    <property type="protein sequence ID" value="UJG40694.1"/>
    <property type="molecule type" value="Genomic_DNA"/>
</dbReference>
<keyword evidence="1" id="KW-0547">Nucleotide-binding</keyword>
<gene>
    <name evidence="2" type="ORF">K9W45_12770</name>
</gene>
<dbReference type="Pfam" id="PF00071">
    <property type="entry name" value="Ras"/>
    <property type="match status" value="1"/>
</dbReference>
<dbReference type="GO" id="GO:0003924">
    <property type="term" value="F:GTPase activity"/>
    <property type="evidence" value="ECO:0007669"/>
    <property type="project" value="InterPro"/>
</dbReference>
<dbReference type="PROSITE" id="PS51420">
    <property type="entry name" value="RHO"/>
    <property type="match status" value="1"/>
</dbReference>
<dbReference type="Gene3D" id="3.40.50.300">
    <property type="entry name" value="P-loop containing nucleotide triphosphate hydrolases"/>
    <property type="match status" value="1"/>
</dbReference>
<dbReference type="PROSITE" id="PS51421">
    <property type="entry name" value="RAS"/>
    <property type="match status" value="1"/>
</dbReference>
<name>A0A9Y1FLD3_9ARCH</name>
<dbReference type="CDD" id="cd00154">
    <property type="entry name" value="Rab"/>
    <property type="match status" value="1"/>
</dbReference>
<dbReference type="SMART" id="SM00176">
    <property type="entry name" value="RAN"/>
    <property type="match status" value="1"/>
</dbReference>
<protein>
    <submittedName>
        <fullName evidence="2">GTP-binding protein</fullName>
    </submittedName>
</protein>
<dbReference type="InterPro" id="IPR005225">
    <property type="entry name" value="Small_GTP-bd"/>
</dbReference>
<dbReference type="PROSITE" id="PS51419">
    <property type="entry name" value="RAB"/>
    <property type="match status" value="1"/>
</dbReference>